<proteinExistence type="inferred from homology"/>
<evidence type="ECO:0000313" key="5">
    <source>
        <dbReference type="EMBL" id="KAL0491936.1"/>
    </source>
</evidence>
<organism evidence="5 6">
    <name type="scientific">Acrasis kona</name>
    <dbReference type="NCBI Taxonomy" id="1008807"/>
    <lineage>
        <taxon>Eukaryota</taxon>
        <taxon>Discoba</taxon>
        <taxon>Heterolobosea</taxon>
        <taxon>Tetramitia</taxon>
        <taxon>Eutetramitia</taxon>
        <taxon>Acrasidae</taxon>
        <taxon>Acrasis</taxon>
    </lineage>
</organism>
<dbReference type="FunFam" id="3.40.140.10:FF:000013">
    <property type="entry name" value="26S proteasome non-ATPase regulatory subunit 7"/>
    <property type="match status" value="1"/>
</dbReference>
<reference evidence="5 6" key="1">
    <citation type="submission" date="2024-03" db="EMBL/GenBank/DDBJ databases">
        <title>The Acrasis kona genome and developmental transcriptomes reveal deep origins of eukaryotic multicellular pathways.</title>
        <authorList>
            <person name="Sheikh S."/>
            <person name="Fu C.-J."/>
            <person name="Brown M.W."/>
            <person name="Baldauf S.L."/>
        </authorList>
    </citation>
    <scope>NUCLEOTIDE SEQUENCE [LARGE SCALE GENOMIC DNA]</scope>
    <source>
        <strain evidence="5 6">ATCC MYA-3509</strain>
    </source>
</reference>
<evidence type="ECO:0000256" key="1">
    <source>
        <dbReference type="ARBA" id="ARBA00008568"/>
    </source>
</evidence>
<protein>
    <submittedName>
        <fullName evidence="5">26S proteasome subunit Rpn8</fullName>
    </submittedName>
</protein>
<dbReference type="AlphaFoldDB" id="A0AAW2ZQ03"/>
<accession>A0AAW2ZQ03</accession>
<comment type="similarity">
    <text evidence="1">Belongs to the peptidase M67A family.</text>
</comment>
<dbReference type="Gene3D" id="3.40.140.10">
    <property type="entry name" value="Cytidine Deaminase, domain 2"/>
    <property type="match status" value="1"/>
</dbReference>
<comment type="caution">
    <text evidence="5">The sequence shown here is derived from an EMBL/GenBank/DDBJ whole genome shotgun (WGS) entry which is preliminary data.</text>
</comment>
<keyword evidence="6" id="KW-1185">Reference proteome</keyword>
<dbReference type="CDD" id="cd08062">
    <property type="entry name" value="MPN_RPN7_8"/>
    <property type="match status" value="1"/>
</dbReference>
<dbReference type="GO" id="GO:0043161">
    <property type="term" value="P:proteasome-mediated ubiquitin-dependent protein catabolic process"/>
    <property type="evidence" value="ECO:0007669"/>
    <property type="project" value="TreeGrafter"/>
</dbReference>
<dbReference type="GO" id="GO:0005838">
    <property type="term" value="C:proteasome regulatory particle"/>
    <property type="evidence" value="ECO:0007669"/>
    <property type="project" value="InterPro"/>
</dbReference>
<feature type="domain" description="MPN" evidence="4">
    <location>
        <begin position="10"/>
        <end position="145"/>
    </location>
</feature>
<dbReference type="GO" id="GO:0008237">
    <property type="term" value="F:metallopeptidase activity"/>
    <property type="evidence" value="ECO:0007669"/>
    <property type="project" value="InterPro"/>
</dbReference>
<evidence type="ECO:0000313" key="6">
    <source>
        <dbReference type="Proteomes" id="UP001431209"/>
    </source>
</evidence>
<dbReference type="PANTHER" id="PTHR10540:SF7">
    <property type="entry name" value="26S PROTEASOME NON-ATPASE REGULATORY SUBUNIT 7"/>
    <property type="match status" value="1"/>
</dbReference>
<dbReference type="Proteomes" id="UP001431209">
    <property type="component" value="Unassembled WGS sequence"/>
</dbReference>
<dbReference type="EMBL" id="JAOPGA020001890">
    <property type="protein sequence ID" value="KAL0491936.1"/>
    <property type="molecule type" value="Genomic_DNA"/>
</dbReference>
<feature type="region of interest" description="Disordered" evidence="3">
    <location>
        <begin position="282"/>
        <end position="318"/>
    </location>
</feature>
<dbReference type="InterPro" id="IPR037518">
    <property type="entry name" value="MPN"/>
</dbReference>
<evidence type="ECO:0000256" key="3">
    <source>
        <dbReference type="SAM" id="MobiDB-lite"/>
    </source>
</evidence>
<dbReference type="GO" id="GO:0048731">
    <property type="term" value="P:system development"/>
    <property type="evidence" value="ECO:0007669"/>
    <property type="project" value="UniProtKB-ARBA"/>
</dbReference>
<gene>
    <name evidence="5" type="ORF">AKO1_010079</name>
</gene>
<sequence length="318" mass="36134">MSQLAAPSKVVVHPLVLLSVVDHYNRVAKDTNNRVTGVLLGEINAGVVDVTNSFAVPFEEDPKDPSIWFLDHNYLDGMFAMFRKVNAREKIVGWYSTGPKIRKSDIDIHEVFRDRYLKNPVYVIIDVKVNENVIPTDAYMAIEEKEDEKSQPTLTFAHLPSEIGALEAEEIGVEHLLRDVKDTTVSDLASSVTTRFNSLRALRTRLNEVHKYLELVEKNKLPINHHILYLLQDVFNLLPGLQDAKTQEAFTSQTNDSYMAMYLSSAIRSVVALNNLINNKLDLRDAEKEPAKPAENEKKDSKDEKKDDKKDDKKDSKK</sequence>
<dbReference type="SMART" id="SM00232">
    <property type="entry name" value="JAB_MPN"/>
    <property type="match status" value="1"/>
</dbReference>
<dbReference type="PROSITE" id="PS50249">
    <property type="entry name" value="MPN"/>
    <property type="match status" value="1"/>
</dbReference>
<dbReference type="PANTHER" id="PTHR10540">
    <property type="entry name" value="EUKARYOTIC TRANSLATION INITIATION FACTOR 3 SUBUNIT F-RELATED"/>
    <property type="match status" value="1"/>
</dbReference>
<dbReference type="InterPro" id="IPR000555">
    <property type="entry name" value="JAMM/MPN+_dom"/>
</dbReference>
<evidence type="ECO:0000256" key="2">
    <source>
        <dbReference type="ARBA" id="ARBA00022942"/>
    </source>
</evidence>
<name>A0AAW2ZQ03_9EUKA</name>
<keyword evidence="2 5" id="KW-0647">Proteasome</keyword>
<dbReference type="Pfam" id="PF01398">
    <property type="entry name" value="JAB"/>
    <property type="match status" value="1"/>
</dbReference>
<evidence type="ECO:0000259" key="4">
    <source>
        <dbReference type="PROSITE" id="PS50249"/>
    </source>
</evidence>
<dbReference type="InterPro" id="IPR024969">
    <property type="entry name" value="EIF3F/CSN6-like_C"/>
</dbReference>
<dbReference type="Pfam" id="PF13012">
    <property type="entry name" value="MitMem_reg"/>
    <property type="match status" value="1"/>
</dbReference>
<dbReference type="InterPro" id="IPR033858">
    <property type="entry name" value="MPN_RPN7_8"/>
</dbReference>